<dbReference type="eggNOG" id="COG1680">
    <property type="taxonomic scope" value="Bacteria"/>
</dbReference>
<dbReference type="NCBIfam" id="NF033085">
    <property type="entry name" value="bla_class_C"/>
    <property type="match status" value="1"/>
</dbReference>
<gene>
    <name evidence="9" type="ORF">PROVALCAL_02707</name>
</gene>
<dbReference type="EMBL" id="ABXW01000052">
    <property type="protein sequence ID" value="EEB45262.1"/>
    <property type="molecule type" value="Genomic_DNA"/>
</dbReference>
<feature type="domain" description="Beta-lactamase-related" evidence="8">
    <location>
        <begin position="35"/>
        <end position="380"/>
    </location>
</feature>
<dbReference type="AlphaFoldDB" id="B6XH69"/>
<dbReference type="GO" id="GO:0008800">
    <property type="term" value="F:beta-lactamase activity"/>
    <property type="evidence" value="ECO:0007669"/>
    <property type="project" value="UniProtKB-UniRule"/>
</dbReference>
<evidence type="ECO:0000313" key="9">
    <source>
        <dbReference type="EMBL" id="EEB45262.1"/>
    </source>
</evidence>
<dbReference type="InterPro" id="IPR058136">
    <property type="entry name" value="AmpC"/>
</dbReference>
<evidence type="ECO:0000256" key="1">
    <source>
        <dbReference type="ARBA" id="ARBA00001526"/>
    </source>
</evidence>
<accession>B6XH69</accession>
<protein>
    <recommendedName>
        <fullName evidence="3 6">Beta-lactamase</fullName>
        <ecNumber evidence="3 6">3.5.2.6</ecNumber>
    </recommendedName>
</protein>
<dbReference type="InterPro" id="IPR001586">
    <property type="entry name" value="Beta-lactam_class-C_AS"/>
</dbReference>
<dbReference type="InterPro" id="IPR001466">
    <property type="entry name" value="Beta-lactam-related"/>
</dbReference>
<feature type="signal peptide" evidence="7">
    <location>
        <begin position="1"/>
        <end position="28"/>
    </location>
</feature>
<dbReference type="PANTHER" id="PTHR46825">
    <property type="entry name" value="D-ALANYL-D-ALANINE-CARBOXYPEPTIDASE/ENDOPEPTIDASE AMPH"/>
    <property type="match status" value="1"/>
</dbReference>
<dbReference type="Proteomes" id="UP000003729">
    <property type="component" value="Unassembled WGS sequence"/>
</dbReference>
<dbReference type="InterPro" id="IPR012338">
    <property type="entry name" value="Beta-lactam/transpept-like"/>
</dbReference>
<reference evidence="9 10" key="2">
    <citation type="submission" date="2008-10" db="EMBL/GenBank/DDBJ databases">
        <authorList>
            <person name="Fulton L."/>
            <person name="Clifton S."/>
            <person name="Fulton B."/>
            <person name="Xu J."/>
            <person name="Minx P."/>
            <person name="Pepin K.H."/>
            <person name="Johnson M."/>
            <person name="Bhonagiri V."/>
            <person name="Nash W.E."/>
            <person name="Mardis E.R."/>
            <person name="Wilson R.K."/>
        </authorList>
    </citation>
    <scope>NUCLEOTIDE SEQUENCE [LARGE SCALE GENOMIC DNA]</scope>
    <source>
        <strain evidence="9 10">DSM 30120</strain>
    </source>
</reference>
<sequence>MDICMKNLFRHGRLLVAVSLALTSLSSAALTQSDVDSIIKPLMKQQQIPGMSVAISVDGKHFIYHYGIQSKQTKVPVTDNTLYEIGSLSKTFTATLASYAQGQGKLDFSQPVSHYLPELKNTVFDKVTVMNLATHTSGLSLFVPNTVTNSAELIQYYQQWSPEKPIGEYRSYSNLGVGLLGIVTAKQLGTTFSQATDNMMLPALGMKHTYLQVPQHQQQNYAQGYNKQHQPVRVTPEILDNEAYGLKSTAKDLIRFLDINMQVVDVKKSWQEAVEDTHTGVYMTDSFVQDLMWESYPWPVSLAQLQQGNRDDMALKPQKVEAIQPPLPPESAAFYNKTGSTNGFAAYAAFIPDEKIGIVLLSNQWYPIPERINAAYQLIEKVKH</sequence>
<dbReference type="PANTHER" id="PTHR46825:SF8">
    <property type="entry name" value="BETA-LACTAMASE-RELATED"/>
    <property type="match status" value="1"/>
</dbReference>
<keyword evidence="4 6" id="KW-0378">Hydrolase</keyword>
<proteinExistence type="inferred from homology"/>
<dbReference type="GO" id="GO:0030288">
    <property type="term" value="C:outer membrane-bounded periplasmic space"/>
    <property type="evidence" value="ECO:0007669"/>
    <property type="project" value="InterPro"/>
</dbReference>
<keyword evidence="7" id="KW-0732">Signal</keyword>
<dbReference type="Gene3D" id="3.40.710.10">
    <property type="entry name" value="DD-peptidase/beta-lactamase superfamily"/>
    <property type="match status" value="1"/>
</dbReference>
<evidence type="ECO:0000256" key="5">
    <source>
        <dbReference type="ARBA" id="ARBA00023251"/>
    </source>
</evidence>
<dbReference type="PROSITE" id="PS00336">
    <property type="entry name" value="BETA_LACTAMASE_C"/>
    <property type="match status" value="1"/>
</dbReference>
<dbReference type="Pfam" id="PF00144">
    <property type="entry name" value="Beta-lactamase"/>
    <property type="match status" value="1"/>
</dbReference>
<evidence type="ECO:0000256" key="7">
    <source>
        <dbReference type="SAM" id="SignalP"/>
    </source>
</evidence>
<name>B6XH69_9GAMM</name>
<evidence type="ECO:0000256" key="3">
    <source>
        <dbReference type="ARBA" id="ARBA00012865"/>
    </source>
</evidence>
<comment type="catalytic activity">
    <reaction evidence="1 6">
        <text>a beta-lactam + H2O = a substituted beta-amino acid</text>
        <dbReference type="Rhea" id="RHEA:20401"/>
        <dbReference type="ChEBI" id="CHEBI:15377"/>
        <dbReference type="ChEBI" id="CHEBI:35627"/>
        <dbReference type="ChEBI" id="CHEBI:140347"/>
        <dbReference type="EC" id="3.5.2.6"/>
    </reaction>
</comment>
<dbReference type="SUPFAM" id="SSF56601">
    <property type="entry name" value="beta-lactamase/transpeptidase-like"/>
    <property type="match status" value="1"/>
</dbReference>
<dbReference type="GO" id="GO:0017001">
    <property type="term" value="P:antibiotic catabolic process"/>
    <property type="evidence" value="ECO:0007669"/>
    <property type="project" value="InterPro"/>
</dbReference>
<keyword evidence="5 6" id="KW-0046">Antibiotic resistance</keyword>
<dbReference type="GO" id="GO:0046677">
    <property type="term" value="P:response to antibiotic"/>
    <property type="evidence" value="ECO:0007669"/>
    <property type="project" value="UniProtKB-UniRule"/>
</dbReference>
<dbReference type="EC" id="3.5.2.6" evidence="3 6"/>
<feature type="chain" id="PRO_5002852388" description="Beta-lactamase" evidence="7">
    <location>
        <begin position="29"/>
        <end position="384"/>
    </location>
</feature>
<organism evidence="9 10">
    <name type="scientific">Providencia alcalifaciens DSM 30120</name>
    <dbReference type="NCBI Taxonomy" id="520999"/>
    <lineage>
        <taxon>Bacteria</taxon>
        <taxon>Pseudomonadati</taxon>
        <taxon>Pseudomonadota</taxon>
        <taxon>Gammaproteobacteria</taxon>
        <taxon>Enterobacterales</taxon>
        <taxon>Morganellaceae</taxon>
        <taxon>Providencia</taxon>
    </lineage>
</organism>
<evidence type="ECO:0000256" key="2">
    <source>
        <dbReference type="ARBA" id="ARBA00007840"/>
    </source>
</evidence>
<dbReference type="InterPro" id="IPR050491">
    <property type="entry name" value="AmpC-like"/>
</dbReference>
<evidence type="ECO:0000256" key="4">
    <source>
        <dbReference type="ARBA" id="ARBA00022801"/>
    </source>
</evidence>
<evidence type="ECO:0000313" key="10">
    <source>
        <dbReference type="Proteomes" id="UP000003729"/>
    </source>
</evidence>
<comment type="caution">
    <text evidence="9">The sequence shown here is derived from an EMBL/GenBank/DDBJ whole genome shotgun (WGS) entry which is preliminary data.</text>
</comment>
<reference evidence="9 10" key="1">
    <citation type="submission" date="2008-10" db="EMBL/GenBank/DDBJ databases">
        <title>Draft genome sequence of Providencia alcalifaciens (DSM 30120).</title>
        <authorList>
            <person name="Sudarsanam P."/>
            <person name="Ley R."/>
            <person name="Guruge J."/>
            <person name="Turnbaugh P.J."/>
            <person name="Mahowald M."/>
            <person name="Liep D."/>
            <person name="Gordon J."/>
        </authorList>
    </citation>
    <scope>NUCLEOTIDE SEQUENCE [LARGE SCALE GENOMIC DNA]</scope>
    <source>
        <strain evidence="9 10">DSM 30120</strain>
    </source>
</reference>
<evidence type="ECO:0000259" key="8">
    <source>
        <dbReference type="Pfam" id="PF00144"/>
    </source>
</evidence>
<evidence type="ECO:0000256" key="6">
    <source>
        <dbReference type="RuleBase" id="RU361140"/>
    </source>
</evidence>
<comment type="similarity">
    <text evidence="2 6">Belongs to the class-C beta-lactamase family.</text>
</comment>